<accession>A0A835PK08</accession>
<dbReference type="AlphaFoldDB" id="A0A835PK08"/>
<dbReference type="EMBL" id="JADCNL010000013">
    <property type="protein sequence ID" value="KAG0455330.1"/>
    <property type="molecule type" value="Genomic_DNA"/>
</dbReference>
<dbReference type="OrthoDB" id="1927821at2759"/>
<evidence type="ECO:0000313" key="2">
    <source>
        <dbReference type="Proteomes" id="UP000636800"/>
    </source>
</evidence>
<keyword evidence="2" id="KW-1185">Reference proteome</keyword>
<reference evidence="1 2" key="1">
    <citation type="journal article" date="2020" name="Nat. Food">
        <title>A phased Vanilla planifolia genome enables genetic improvement of flavour and production.</title>
        <authorList>
            <person name="Hasing T."/>
            <person name="Tang H."/>
            <person name="Brym M."/>
            <person name="Khazi F."/>
            <person name="Huang T."/>
            <person name="Chambers A.H."/>
        </authorList>
    </citation>
    <scope>NUCLEOTIDE SEQUENCE [LARGE SCALE GENOMIC DNA]</scope>
    <source>
        <tissue evidence="1">Leaf</tissue>
    </source>
</reference>
<dbReference type="Proteomes" id="UP000636800">
    <property type="component" value="Chromosome 13"/>
</dbReference>
<organism evidence="1 2">
    <name type="scientific">Vanilla planifolia</name>
    <name type="common">Vanilla</name>
    <dbReference type="NCBI Taxonomy" id="51239"/>
    <lineage>
        <taxon>Eukaryota</taxon>
        <taxon>Viridiplantae</taxon>
        <taxon>Streptophyta</taxon>
        <taxon>Embryophyta</taxon>
        <taxon>Tracheophyta</taxon>
        <taxon>Spermatophyta</taxon>
        <taxon>Magnoliopsida</taxon>
        <taxon>Liliopsida</taxon>
        <taxon>Asparagales</taxon>
        <taxon>Orchidaceae</taxon>
        <taxon>Vanilloideae</taxon>
        <taxon>Vanilleae</taxon>
        <taxon>Vanilla</taxon>
    </lineage>
</organism>
<protein>
    <submittedName>
        <fullName evidence="1">Uncharacterized protein</fullName>
    </submittedName>
</protein>
<evidence type="ECO:0000313" key="1">
    <source>
        <dbReference type="EMBL" id="KAG0455330.1"/>
    </source>
</evidence>
<gene>
    <name evidence="1" type="ORF">HPP92_024622</name>
</gene>
<proteinExistence type="predicted"/>
<comment type="caution">
    <text evidence="1">The sequence shown here is derived from an EMBL/GenBank/DDBJ whole genome shotgun (WGS) entry which is preliminary data.</text>
</comment>
<name>A0A835PK08_VANPL</name>
<sequence length="74" mass="8574">MEEKHHAGAAENEELHQFLFFFFVFFLEGEEMGGRESGDDLPPDRTMRRVFIKLIRNGGCVSRGGWIRRTNRSG</sequence>